<dbReference type="PANTHER" id="PTHR43643:SF3">
    <property type="entry name" value="HISTIDINOL-PHOSPHATE AMINOTRANSFERASE"/>
    <property type="match status" value="1"/>
</dbReference>
<dbReference type="Gene3D" id="3.40.640.10">
    <property type="entry name" value="Type I PLP-dependent aspartate aminotransferase-like (Major domain)"/>
    <property type="match status" value="1"/>
</dbReference>
<reference evidence="11 12" key="1">
    <citation type="submission" date="2020-04" db="EMBL/GenBank/DDBJ databases">
        <authorList>
            <person name="De Canck E."/>
        </authorList>
    </citation>
    <scope>NUCLEOTIDE SEQUENCE [LARGE SCALE GENOMIC DNA]</scope>
    <source>
        <strain evidence="11 12">LMG 28688</strain>
    </source>
</reference>
<accession>A0A6J5GHA9</accession>
<keyword evidence="9" id="KW-0368">Histidine biosynthesis</keyword>
<protein>
    <recommendedName>
        <fullName evidence="9">Histidinol-phosphate aminotransferase</fullName>
        <ecNumber evidence="9">2.6.1.9</ecNumber>
    </recommendedName>
    <alternativeName>
        <fullName evidence="9">Imidazole acetol-phosphate transaminase</fullName>
    </alternativeName>
</protein>
<dbReference type="InterPro" id="IPR001917">
    <property type="entry name" value="Aminotrans_II_pyridoxalP_BS"/>
</dbReference>
<dbReference type="GO" id="GO:0000105">
    <property type="term" value="P:L-histidine biosynthetic process"/>
    <property type="evidence" value="ECO:0007669"/>
    <property type="project" value="UniProtKB-UniRule"/>
</dbReference>
<comment type="catalytic activity">
    <reaction evidence="8 9">
        <text>L-histidinol phosphate + 2-oxoglutarate = 3-(imidazol-4-yl)-2-oxopropyl phosphate + L-glutamate</text>
        <dbReference type="Rhea" id="RHEA:23744"/>
        <dbReference type="ChEBI" id="CHEBI:16810"/>
        <dbReference type="ChEBI" id="CHEBI:29985"/>
        <dbReference type="ChEBI" id="CHEBI:57766"/>
        <dbReference type="ChEBI" id="CHEBI:57980"/>
        <dbReference type="EC" id="2.6.1.9"/>
    </reaction>
</comment>
<comment type="subunit">
    <text evidence="4 9">Homodimer.</text>
</comment>
<gene>
    <name evidence="11" type="primary">hisC_8</name>
    <name evidence="9" type="synonym">hisC</name>
    <name evidence="11" type="ORF">LMG28688_04821</name>
</gene>
<dbReference type="InterPro" id="IPR050106">
    <property type="entry name" value="HistidinolP_aminotransfase"/>
</dbReference>
<evidence type="ECO:0000256" key="1">
    <source>
        <dbReference type="ARBA" id="ARBA00001933"/>
    </source>
</evidence>
<dbReference type="UniPathway" id="UPA00031">
    <property type="reaction ID" value="UER00012"/>
</dbReference>
<dbReference type="HAMAP" id="MF_01023">
    <property type="entry name" value="HisC_aminotrans_2"/>
    <property type="match status" value="1"/>
</dbReference>
<dbReference type="CDD" id="cd00609">
    <property type="entry name" value="AAT_like"/>
    <property type="match status" value="1"/>
</dbReference>
<proteinExistence type="inferred from homology"/>
<dbReference type="GO" id="GO:0004400">
    <property type="term" value="F:histidinol-phosphate transaminase activity"/>
    <property type="evidence" value="ECO:0007669"/>
    <property type="project" value="UniProtKB-UniRule"/>
</dbReference>
<evidence type="ECO:0000313" key="11">
    <source>
        <dbReference type="EMBL" id="CAB3798804.1"/>
    </source>
</evidence>
<evidence type="ECO:0000256" key="5">
    <source>
        <dbReference type="ARBA" id="ARBA00022576"/>
    </source>
</evidence>
<evidence type="ECO:0000259" key="10">
    <source>
        <dbReference type="Pfam" id="PF00155"/>
    </source>
</evidence>
<dbReference type="RefSeq" id="WP_129563766.1">
    <property type="nucleotide sequence ID" value="NZ_CADIKL010000028.1"/>
</dbReference>
<dbReference type="NCBIfam" id="TIGR01141">
    <property type="entry name" value="hisC"/>
    <property type="match status" value="1"/>
</dbReference>
<keyword evidence="6 9" id="KW-0808">Transferase</keyword>
<feature type="domain" description="Aminotransferase class I/classII large" evidence="10">
    <location>
        <begin position="41"/>
        <end position="362"/>
    </location>
</feature>
<dbReference type="EC" id="2.6.1.9" evidence="9"/>
<keyword evidence="7 9" id="KW-0663">Pyridoxal phosphate</keyword>
<organism evidence="11 12">
    <name type="scientific">Paraburkholderia caffeinitolerans</name>
    <dbReference type="NCBI Taxonomy" id="1723730"/>
    <lineage>
        <taxon>Bacteria</taxon>
        <taxon>Pseudomonadati</taxon>
        <taxon>Pseudomonadota</taxon>
        <taxon>Betaproteobacteria</taxon>
        <taxon>Burkholderiales</taxon>
        <taxon>Burkholderiaceae</taxon>
        <taxon>Paraburkholderia</taxon>
    </lineage>
</organism>
<sequence length="370" mass="39949">MTDTNDLTLRLPAHILESRPYQPGKPIDALAREIGVDPDAIVKLASNENPLGMSEAARAALAQAAHGAARYPDNDCHALVQALSRKLDVPANWLVLGNGSECVLGLAATAFLEPGRHALYAQYSFQAFINAVQRTGAQHKVVAAREHGCDLDAMLGAIDSDTSLVYIANPGNPTGSFVPGAALERFIARVPRDVPVLLDEAYYEYLPDADHYDSLAWVRRFPNLIVTRTFSKAYGLAGLRVGYGIAQAPLAALLNRIRPAFVVTEQAERAAVAALDDEAFLARSRMANERGLAQWYAGLDALGLPYLRSRGNFVLAQVGDAAAINTRLLRQGVIVRPVGVYGLPQWLRISVGTEEENVRCLAALKSAMEP</sequence>
<comment type="cofactor">
    <cofactor evidence="1 9">
        <name>pyridoxal 5'-phosphate</name>
        <dbReference type="ChEBI" id="CHEBI:597326"/>
    </cofactor>
</comment>
<dbReference type="EMBL" id="CADIKL010000028">
    <property type="protein sequence ID" value="CAB3798804.1"/>
    <property type="molecule type" value="Genomic_DNA"/>
</dbReference>
<evidence type="ECO:0000256" key="4">
    <source>
        <dbReference type="ARBA" id="ARBA00011738"/>
    </source>
</evidence>
<dbReference type="InterPro" id="IPR015424">
    <property type="entry name" value="PyrdxlP-dep_Trfase"/>
</dbReference>
<comment type="pathway">
    <text evidence="2 9">Amino-acid biosynthesis; L-histidine biosynthesis; L-histidine from 5-phospho-alpha-D-ribose 1-diphosphate: step 7/9.</text>
</comment>
<dbReference type="Proteomes" id="UP000494119">
    <property type="component" value="Unassembled WGS sequence"/>
</dbReference>
<comment type="similarity">
    <text evidence="3 9">Belongs to the class-II pyridoxal-phosphate-dependent aminotransferase family. Histidinol-phosphate aminotransferase subfamily.</text>
</comment>
<dbReference type="SUPFAM" id="SSF53383">
    <property type="entry name" value="PLP-dependent transferases"/>
    <property type="match status" value="1"/>
</dbReference>
<dbReference type="PANTHER" id="PTHR43643">
    <property type="entry name" value="HISTIDINOL-PHOSPHATE AMINOTRANSFERASE 2"/>
    <property type="match status" value="1"/>
</dbReference>
<evidence type="ECO:0000256" key="2">
    <source>
        <dbReference type="ARBA" id="ARBA00005011"/>
    </source>
</evidence>
<name>A0A6J5GHA9_9BURK</name>
<dbReference type="Gene3D" id="3.90.1150.10">
    <property type="entry name" value="Aspartate Aminotransferase, domain 1"/>
    <property type="match status" value="1"/>
</dbReference>
<dbReference type="InterPro" id="IPR005861">
    <property type="entry name" value="HisP_aminotrans"/>
</dbReference>
<dbReference type="InterPro" id="IPR015421">
    <property type="entry name" value="PyrdxlP-dep_Trfase_major"/>
</dbReference>
<feature type="modified residue" description="N6-(pyridoxal phosphate)lysine" evidence="9">
    <location>
        <position position="232"/>
    </location>
</feature>
<dbReference type="AlphaFoldDB" id="A0A6J5GHA9"/>
<dbReference type="GO" id="GO:0030170">
    <property type="term" value="F:pyridoxal phosphate binding"/>
    <property type="evidence" value="ECO:0007669"/>
    <property type="project" value="InterPro"/>
</dbReference>
<dbReference type="InterPro" id="IPR015422">
    <property type="entry name" value="PyrdxlP-dep_Trfase_small"/>
</dbReference>
<evidence type="ECO:0000256" key="8">
    <source>
        <dbReference type="ARBA" id="ARBA00047481"/>
    </source>
</evidence>
<evidence type="ECO:0000256" key="3">
    <source>
        <dbReference type="ARBA" id="ARBA00007970"/>
    </source>
</evidence>
<dbReference type="Pfam" id="PF00155">
    <property type="entry name" value="Aminotran_1_2"/>
    <property type="match status" value="1"/>
</dbReference>
<dbReference type="InterPro" id="IPR004839">
    <property type="entry name" value="Aminotransferase_I/II_large"/>
</dbReference>
<dbReference type="PROSITE" id="PS00599">
    <property type="entry name" value="AA_TRANSFER_CLASS_2"/>
    <property type="match status" value="1"/>
</dbReference>
<evidence type="ECO:0000256" key="7">
    <source>
        <dbReference type="ARBA" id="ARBA00022898"/>
    </source>
</evidence>
<evidence type="ECO:0000256" key="6">
    <source>
        <dbReference type="ARBA" id="ARBA00022679"/>
    </source>
</evidence>
<evidence type="ECO:0000313" key="12">
    <source>
        <dbReference type="Proteomes" id="UP000494119"/>
    </source>
</evidence>
<keyword evidence="5 9" id="KW-0032">Aminotransferase</keyword>
<keyword evidence="12" id="KW-1185">Reference proteome</keyword>
<evidence type="ECO:0000256" key="9">
    <source>
        <dbReference type="HAMAP-Rule" id="MF_01023"/>
    </source>
</evidence>
<keyword evidence="9" id="KW-0028">Amino-acid biosynthesis</keyword>